<proteinExistence type="predicted"/>
<dbReference type="EMBL" id="CP000267">
    <property type="protein sequence ID" value="ABD68170.1"/>
    <property type="molecule type" value="Genomic_DNA"/>
</dbReference>
<dbReference type="InterPro" id="IPR021647">
    <property type="entry name" value="CusF_Ec"/>
</dbReference>
<evidence type="ECO:0000313" key="3">
    <source>
        <dbReference type="Proteomes" id="UP000008332"/>
    </source>
</evidence>
<dbReference type="OrthoDB" id="9180744at2"/>
<keyword evidence="1" id="KW-0732">Signal</keyword>
<keyword evidence="3" id="KW-1185">Reference proteome</keyword>
<accession>Q221Y3</accession>
<name>Q221Y3_ALBFT</name>
<evidence type="ECO:0000256" key="1">
    <source>
        <dbReference type="SAM" id="SignalP"/>
    </source>
</evidence>
<gene>
    <name evidence="2" type="ordered locus">Rfer_0416</name>
</gene>
<dbReference type="eggNOG" id="COG5569">
    <property type="taxonomic scope" value="Bacteria"/>
</dbReference>
<dbReference type="Proteomes" id="UP000008332">
    <property type="component" value="Chromosome"/>
</dbReference>
<feature type="signal peptide" evidence="1">
    <location>
        <begin position="1"/>
        <end position="24"/>
    </location>
</feature>
<reference evidence="3" key="1">
    <citation type="submission" date="2006-02" db="EMBL/GenBank/DDBJ databases">
        <title>Complete sequence of chromosome of Rhodoferax ferrireducens DSM 15236.</title>
        <authorList>
            <person name="Copeland A."/>
            <person name="Lucas S."/>
            <person name="Lapidus A."/>
            <person name="Barry K."/>
            <person name="Detter J.C."/>
            <person name="Glavina del Rio T."/>
            <person name="Hammon N."/>
            <person name="Israni S."/>
            <person name="Pitluck S."/>
            <person name="Brettin T."/>
            <person name="Bruce D."/>
            <person name="Han C."/>
            <person name="Tapia R."/>
            <person name="Gilna P."/>
            <person name="Kiss H."/>
            <person name="Schmutz J."/>
            <person name="Larimer F."/>
            <person name="Land M."/>
            <person name="Kyrpides N."/>
            <person name="Ivanova N."/>
            <person name="Richardson P."/>
        </authorList>
    </citation>
    <scope>NUCLEOTIDE SEQUENCE [LARGE SCALE GENOMIC DNA]</scope>
    <source>
        <strain evidence="3">ATCC BAA-621 / DSM 15236 / T118</strain>
    </source>
</reference>
<dbReference type="KEGG" id="rfr:Rfer_0416"/>
<dbReference type="STRING" id="338969.Rfer_0416"/>
<dbReference type="HOGENOM" id="CLU_140852_0_1_4"/>
<dbReference type="Gene3D" id="2.40.50.320">
    <property type="entry name" value="Copper binding periplasmic protein CusF"/>
    <property type="match status" value="1"/>
</dbReference>
<dbReference type="InterPro" id="IPR042230">
    <property type="entry name" value="CusF_sf"/>
</dbReference>
<dbReference type="Pfam" id="PF11604">
    <property type="entry name" value="CusF_Ec"/>
    <property type="match status" value="1"/>
</dbReference>
<evidence type="ECO:0000313" key="2">
    <source>
        <dbReference type="EMBL" id="ABD68170.1"/>
    </source>
</evidence>
<dbReference type="AlphaFoldDB" id="Q221Y3"/>
<feature type="chain" id="PRO_5004200571" evidence="1">
    <location>
        <begin position="25"/>
        <end position="116"/>
    </location>
</feature>
<sequence>MTTRFHSVLLLALATTGFALPAVAQTDHNMHGMPVAMPAAKTAEAALGEGLVKKIDKTKGTVTLAHGALPNGMPPMTMAYKVKDAAWLDKMTVGQKIRFATDPADGMTVSRFEPAK</sequence>
<protein>
    <submittedName>
        <fullName evidence="2">Uncharacterized protein</fullName>
    </submittedName>
</protein>
<organism evidence="2 3">
    <name type="scientific">Albidiferax ferrireducens (strain ATCC BAA-621 / DSM 15236 / T118)</name>
    <name type="common">Rhodoferax ferrireducens</name>
    <dbReference type="NCBI Taxonomy" id="338969"/>
    <lineage>
        <taxon>Bacteria</taxon>
        <taxon>Pseudomonadati</taxon>
        <taxon>Pseudomonadota</taxon>
        <taxon>Betaproteobacteria</taxon>
        <taxon>Burkholderiales</taxon>
        <taxon>Comamonadaceae</taxon>
        <taxon>Rhodoferax</taxon>
    </lineage>
</organism>
<dbReference type="RefSeq" id="WP_011462743.1">
    <property type="nucleotide sequence ID" value="NC_007908.1"/>
</dbReference>